<dbReference type="GO" id="GO:0016020">
    <property type="term" value="C:membrane"/>
    <property type="evidence" value="ECO:0007669"/>
    <property type="project" value="UniProtKB-SubCell"/>
</dbReference>
<keyword evidence="10" id="KW-1185">Reference proteome</keyword>
<evidence type="ECO:0000256" key="4">
    <source>
        <dbReference type="ARBA" id="ARBA00023136"/>
    </source>
</evidence>
<evidence type="ECO:0000313" key="9">
    <source>
        <dbReference type="EMBL" id="TDG46981.1"/>
    </source>
</evidence>
<dbReference type="PANTHER" id="PTHR12943:SF27">
    <property type="entry name" value="HOMOCYSTEINE-INDUCED ENDOPLASMIC RETICULUM PROTEIN, ISOFORM A"/>
    <property type="match status" value="1"/>
</dbReference>
<dbReference type="STRING" id="7232.A0A484BGU9"/>
<dbReference type="SMART" id="SM00213">
    <property type="entry name" value="UBQ"/>
    <property type="match status" value="1"/>
</dbReference>
<reference evidence="9 10" key="1">
    <citation type="journal article" date="2019" name="J. Hered.">
        <title>An Improved Genome Assembly for Drosophila navojoa, the Basal Species in the mojavensis Cluster.</title>
        <authorList>
            <person name="Vanderlinde T."/>
            <person name="Dupim E.G."/>
            <person name="Nazario-Yepiz N.O."/>
            <person name="Carvalho A.B."/>
        </authorList>
    </citation>
    <scope>NUCLEOTIDE SEQUENCE [LARGE SCALE GENOMIC DNA]</scope>
    <source>
        <strain evidence="9">Navoj_Jal97</strain>
        <tissue evidence="9">Whole organism</tissue>
    </source>
</reference>
<dbReference type="InterPro" id="IPR029071">
    <property type="entry name" value="Ubiquitin-like_domsf"/>
</dbReference>
<evidence type="ECO:0000313" key="10">
    <source>
        <dbReference type="Proteomes" id="UP000295192"/>
    </source>
</evidence>
<dbReference type="InterPro" id="IPR000626">
    <property type="entry name" value="Ubiquitin-like_dom"/>
</dbReference>
<feature type="compositionally biased region" description="Polar residues" evidence="6">
    <location>
        <begin position="151"/>
        <end position="160"/>
    </location>
</feature>
<dbReference type="OrthoDB" id="21589at2759"/>
<dbReference type="Pfam" id="PF00240">
    <property type="entry name" value="ubiquitin"/>
    <property type="match status" value="1"/>
</dbReference>
<dbReference type="OMA" id="MSTAWVF"/>
<keyword evidence="3 7" id="KW-1133">Transmembrane helix</keyword>
<evidence type="ECO:0000256" key="5">
    <source>
        <dbReference type="ARBA" id="ARBA00023230"/>
    </source>
</evidence>
<keyword evidence="4 7" id="KW-0472">Membrane</keyword>
<feature type="domain" description="Ubiquitin-like" evidence="8">
    <location>
        <begin position="46"/>
        <end position="107"/>
    </location>
</feature>
<feature type="region of interest" description="Disordered" evidence="6">
    <location>
        <begin position="139"/>
        <end position="160"/>
    </location>
</feature>
<comment type="subcellular location">
    <subcellularLocation>
        <location evidence="1">Membrane</location>
    </subcellularLocation>
</comment>
<comment type="caution">
    <text evidence="9">The sequence shown here is derived from an EMBL/GenBank/DDBJ whole genome shotgun (WGS) entry which is preliminary data.</text>
</comment>
<dbReference type="AlphaFoldDB" id="A0A484BGU9"/>
<sequence length="527" mass="55999">MDDTTGTATPSPSPAATTAAGYDAARDKTNEPVAAAAAAAVTASGIRLLIKSSNQQYDDVNIESDLCWTVQRLKKQLSLVYPGKPEINDQKLIYSGKLLDDAQKLSEVIRSYKDVYQQHHIFHLVCANKNAAVKAPYKTTTPPKAATSTARVDTTNNPNNGNELRQRHVAAAVAAAAAAATQHPYQQPNLQQTQDPNLWFQLHNQAYQMAMGQHASTSAAAAALGAGAASTPSSTSTSTVPNPHLAFQQQQALLYNAWVQQWYAMYMQQTMQRTSSTGSVISPGALPPFMQTMPGFHNNMGVPLVAHQPVPVAAGTGAGQPNEEAAARRAAPQPVDGPNFPNIQEEPEVRDWLDSFFSFTRLAIFVTVLYFNSSPMRCLMVVFIASVIYLYHIGVLRRRRERNNNNINRNNNAGNNDAAFAAVQQIQRMMDAAVEQDNNPQAADAAAAAADQPNAAPAPAAPAAGQNDAAQPAASAAAGGDQATDAAAAAAEAVVVEPANANTSVISIVRTFVITFFTSLLPEAPAL</sequence>
<dbReference type="GO" id="GO:0030968">
    <property type="term" value="P:endoplasmic reticulum unfolded protein response"/>
    <property type="evidence" value="ECO:0007669"/>
    <property type="project" value="TreeGrafter"/>
</dbReference>
<dbReference type="SUPFAM" id="SSF54236">
    <property type="entry name" value="Ubiquitin-like"/>
    <property type="match status" value="1"/>
</dbReference>
<dbReference type="Proteomes" id="UP000295192">
    <property type="component" value="Unassembled WGS sequence"/>
</dbReference>
<evidence type="ECO:0000259" key="8">
    <source>
        <dbReference type="PROSITE" id="PS50053"/>
    </source>
</evidence>
<feature type="transmembrane region" description="Helical" evidence="7">
    <location>
        <begin position="378"/>
        <end position="396"/>
    </location>
</feature>
<dbReference type="EMBL" id="LSRL02000050">
    <property type="protein sequence ID" value="TDG46981.1"/>
    <property type="molecule type" value="Genomic_DNA"/>
</dbReference>
<feature type="region of interest" description="Disordered" evidence="6">
    <location>
        <begin position="316"/>
        <end position="343"/>
    </location>
</feature>
<dbReference type="PANTHER" id="PTHR12943">
    <property type="entry name" value="HOMOCYSTEINE-RESPONSIVE ENDOPLASMIC RETICULUM-RESIDENT UNIQUITIN-LIKE DOMAIN HERPUD PROTEIN FAMILY MEMBER"/>
    <property type="match status" value="1"/>
</dbReference>
<dbReference type="FunFam" id="3.10.20.90:FF:000046">
    <property type="entry name" value="Homocysteine-responsive endoplasmic reticulum-resident ubiquitin-like domain member 2 protein"/>
    <property type="match status" value="1"/>
</dbReference>
<feature type="region of interest" description="Disordered" evidence="6">
    <location>
        <begin position="435"/>
        <end position="478"/>
    </location>
</feature>
<gene>
    <name evidence="9" type="ORF">AWZ03_006562</name>
</gene>
<evidence type="ECO:0000256" key="1">
    <source>
        <dbReference type="ARBA" id="ARBA00004370"/>
    </source>
</evidence>
<keyword evidence="5" id="KW-0834">Unfolded protein response</keyword>
<evidence type="ECO:0000256" key="3">
    <source>
        <dbReference type="ARBA" id="ARBA00022989"/>
    </source>
</evidence>
<evidence type="ECO:0000256" key="6">
    <source>
        <dbReference type="SAM" id="MobiDB-lite"/>
    </source>
</evidence>
<dbReference type="InterPro" id="IPR039751">
    <property type="entry name" value="HERPUD1/2"/>
</dbReference>
<evidence type="ECO:0000256" key="2">
    <source>
        <dbReference type="ARBA" id="ARBA00022692"/>
    </source>
</evidence>
<protein>
    <recommendedName>
        <fullName evidence="8">Ubiquitin-like domain-containing protein</fullName>
    </recommendedName>
</protein>
<accession>A0A484BGU9</accession>
<organism evidence="9 10">
    <name type="scientific">Drosophila navojoa</name>
    <name type="common">Fruit fly</name>
    <dbReference type="NCBI Taxonomy" id="7232"/>
    <lineage>
        <taxon>Eukaryota</taxon>
        <taxon>Metazoa</taxon>
        <taxon>Ecdysozoa</taxon>
        <taxon>Arthropoda</taxon>
        <taxon>Hexapoda</taxon>
        <taxon>Insecta</taxon>
        <taxon>Pterygota</taxon>
        <taxon>Neoptera</taxon>
        <taxon>Endopterygota</taxon>
        <taxon>Diptera</taxon>
        <taxon>Brachycera</taxon>
        <taxon>Muscomorpha</taxon>
        <taxon>Ephydroidea</taxon>
        <taxon>Drosophilidae</taxon>
        <taxon>Drosophila</taxon>
    </lineage>
</organism>
<feature type="compositionally biased region" description="Low complexity" evidence="6">
    <location>
        <begin position="139"/>
        <end position="150"/>
    </location>
</feature>
<dbReference type="CDD" id="cd01790">
    <property type="entry name" value="Ubl_HERP"/>
    <property type="match status" value="1"/>
</dbReference>
<dbReference type="PROSITE" id="PS50053">
    <property type="entry name" value="UBIQUITIN_2"/>
    <property type="match status" value="1"/>
</dbReference>
<name>A0A484BGU9_DRONA</name>
<dbReference type="Gene3D" id="3.10.20.90">
    <property type="entry name" value="Phosphatidylinositol 3-kinase Catalytic Subunit, Chain A, domain 1"/>
    <property type="match status" value="1"/>
</dbReference>
<evidence type="ECO:0000256" key="7">
    <source>
        <dbReference type="SAM" id="Phobius"/>
    </source>
</evidence>
<proteinExistence type="predicted"/>
<keyword evidence="2 7" id="KW-0812">Transmembrane</keyword>